<dbReference type="eggNOG" id="COG0411">
    <property type="taxonomic scope" value="Bacteria"/>
</dbReference>
<organism evidence="11 12">
    <name type="scientific">Xanthobacter autotrophicus (strain ATCC BAA-1158 / Py2)</name>
    <dbReference type="NCBI Taxonomy" id="78245"/>
    <lineage>
        <taxon>Bacteria</taxon>
        <taxon>Pseudomonadati</taxon>
        <taxon>Pseudomonadota</taxon>
        <taxon>Alphaproteobacteria</taxon>
        <taxon>Hyphomicrobiales</taxon>
        <taxon>Xanthobacteraceae</taxon>
        <taxon>Xanthobacter</taxon>
    </lineage>
</organism>
<dbReference type="CDD" id="cd03219">
    <property type="entry name" value="ABC_Mj1267_LivG_branched"/>
    <property type="match status" value="1"/>
</dbReference>
<dbReference type="SUPFAM" id="SSF52540">
    <property type="entry name" value="P-loop containing nucleoside triphosphate hydrolases"/>
    <property type="match status" value="1"/>
</dbReference>
<feature type="domain" description="ABC transporter" evidence="10">
    <location>
        <begin position="347"/>
        <end position="594"/>
    </location>
</feature>
<feature type="transmembrane region" description="Helical" evidence="9">
    <location>
        <begin position="89"/>
        <end position="109"/>
    </location>
</feature>
<dbReference type="OrthoDB" id="9805029at2"/>
<keyword evidence="6" id="KW-0067">ATP-binding</keyword>
<evidence type="ECO:0000256" key="5">
    <source>
        <dbReference type="ARBA" id="ARBA00022741"/>
    </source>
</evidence>
<dbReference type="Pfam" id="PF02653">
    <property type="entry name" value="BPD_transp_2"/>
    <property type="match status" value="1"/>
</dbReference>
<dbReference type="HOGENOM" id="CLU_006313_3_0_5"/>
<evidence type="ECO:0000256" key="9">
    <source>
        <dbReference type="SAM" id="Phobius"/>
    </source>
</evidence>
<protein>
    <submittedName>
        <fullName evidence="11">ABC transporter related</fullName>
    </submittedName>
</protein>
<keyword evidence="2" id="KW-0813">Transport</keyword>
<feature type="transmembrane region" description="Helical" evidence="9">
    <location>
        <begin position="12"/>
        <end position="31"/>
    </location>
</feature>
<evidence type="ECO:0000256" key="1">
    <source>
        <dbReference type="ARBA" id="ARBA00004651"/>
    </source>
</evidence>
<dbReference type="InterPro" id="IPR032823">
    <property type="entry name" value="BCA_ABC_TP_C"/>
</dbReference>
<dbReference type="InterPro" id="IPR001851">
    <property type="entry name" value="ABC_transp_permease"/>
</dbReference>
<dbReference type="SMART" id="SM00382">
    <property type="entry name" value="AAA"/>
    <property type="match status" value="1"/>
</dbReference>
<dbReference type="FunFam" id="3.40.50.300:FF:000421">
    <property type="entry name" value="Branched-chain amino acid ABC transporter ATP-binding protein"/>
    <property type="match status" value="1"/>
</dbReference>
<dbReference type="eggNOG" id="COG4177">
    <property type="taxonomic scope" value="Bacteria"/>
</dbReference>
<dbReference type="GO" id="GO:0016887">
    <property type="term" value="F:ATP hydrolysis activity"/>
    <property type="evidence" value="ECO:0007669"/>
    <property type="project" value="InterPro"/>
</dbReference>
<dbReference type="EMBL" id="CP000781">
    <property type="protein sequence ID" value="ABS69284.1"/>
    <property type="molecule type" value="Genomic_DNA"/>
</dbReference>
<dbReference type="InterPro" id="IPR051120">
    <property type="entry name" value="ABC_AA/LPS_Transport"/>
</dbReference>
<dbReference type="GO" id="GO:0042941">
    <property type="term" value="P:D-alanine transmembrane transport"/>
    <property type="evidence" value="ECO:0007669"/>
    <property type="project" value="TreeGrafter"/>
</dbReference>
<evidence type="ECO:0000256" key="8">
    <source>
        <dbReference type="ARBA" id="ARBA00023136"/>
    </source>
</evidence>
<dbReference type="InterPro" id="IPR027417">
    <property type="entry name" value="P-loop_NTPase"/>
</dbReference>
<dbReference type="KEGG" id="xau:Xaut_4062"/>
<dbReference type="GO" id="GO:0005524">
    <property type="term" value="F:ATP binding"/>
    <property type="evidence" value="ECO:0007669"/>
    <property type="project" value="UniProtKB-KW"/>
</dbReference>
<keyword evidence="8 9" id="KW-0472">Membrane</keyword>
<sequence length="606" mass="64643">MRHLTRHITRHLTLLGFVALAAILVIVPLTSGNEYELRLFMLFLIYGIIAVGLNVLVGLTGLVSLGQAGLFALGSYTGAIVATRLGFDMISSSLIAALVAAGFGVLLAYPTVRVRGVYLAVVTIAFGLIVENVAIEWQSLTGGTTGLTSIPSPNAFGVRLSGYAFYGVLAVLLFLATAAAHNLKVSRYGRAMLAVSQSEIAARALGVDATAMRTLAFVAAAVTAGLAGTFYAFLNSYISPDIFTFSDSVRFLLMVILGGAASTFGPVLGAYILTYLPEYLQDFAVWQKFAYGALLLVVMFVMPRGIMGSLAAGLKRLVPVPRAVAASEGLPAEETLRLDPRAQKSELVARDLTVRFGGLTALAKASLRVKPGEVHALIGPNGAGKSTFVNTISGFYQPSEGDFELDGIQLAGKPSHEIARAGLSRTFQNTELFGEMTVLENVMVGYQQRLGYGLFAALLRTGAMRREDAECRRAAIGLLVFVGLQDYANEEARFLPFGLQRRLEIARALAARPRLLLLDEPAAGLTTQEIDELEAMIRRIAALGVSVLLIEHHVELIMAVADTVTVLDYGQVIASDAPAVVQENPRVIEAYFGTSLDHATPAEVTA</sequence>
<dbReference type="InterPro" id="IPR003593">
    <property type="entry name" value="AAA+_ATPase"/>
</dbReference>
<dbReference type="Pfam" id="PF00005">
    <property type="entry name" value="ABC_tran"/>
    <property type="match status" value="1"/>
</dbReference>
<keyword evidence="12" id="KW-1185">Reference proteome</keyword>
<dbReference type="Gene3D" id="3.40.50.300">
    <property type="entry name" value="P-loop containing nucleotide triphosphate hydrolases"/>
    <property type="match status" value="1"/>
</dbReference>
<keyword evidence="5" id="KW-0547">Nucleotide-binding</keyword>
<evidence type="ECO:0000313" key="12">
    <source>
        <dbReference type="Proteomes" id="UP000002417"/>
    </source>
</evidence>
<dbReference type="GO" id="GO:0015808">
    <property type="term" value="P:L-alanine transport"/>
    <property type="evidence" value="ECO:0007669"/>
    <property type="project" value="TreeGrafter"/>
</dbReference>
<dbReference type="InterPro" id="IPR043428">
    <property type="entry name" value="LivM-like"/>
</dbReference>
<dbReference type="AlphaFoldDB" id="A7IMP1"/>
<dbReference type="STRING" id="78245.Xaut_4062"/>
<gene>
    <name evidence="11" type="ordered locus">Xaut_4062</name>
</gene>
<comment type="subcellular location">
    <subcellularLocation>
        <location evidence="1">Cell membrane</location>
        <topology evidence="1">Multi-pass membrane protein</topology>
    </subcellularLocation>
</comment>
<keyword evidence="7 9" id="KW-1133">Transmembrane helix</keyword>
<reference evidence="11 12" key="1">
    <citation type="submission" date="2007-07" db="EMBL/GenBank/DDBJ databases">
        <title>Complete sequence of chromosome of Xanthobacter autotrophicus Py2.</title>
        <authorList>
            <consortium name="US DOE Joint Genome Institute"/>
            <person name="Copeland A."/>
            <person name="Lucas S."/>
            <person name="Lapidus A."/>
            <person name="Barry K."/>
            <person name="Glavina del Rio T."/>
            <person name="Hammon N."/>
            <person name="Israni S."/>
            <person name="Dalin E."/>
            <person name="Tice H."/>
            <person name="Pitluck S."/>
            <person name="Sims D."/>
            <person name="Brettin T."/>
            <person name="Bruce D."/>
            <person name="Detter J.C."/>
            <person name="Han C."/>
            <person name="Tapia R."/>
            <person name="Brainard J."/>
            <person name="Schmutz J."/>
            <person name="Larimer F."/>
            <person name="Land M."/>
            <person name="Hauser L."/>
            <person name="Kyrpides N."/>
            <person name="Kim E."/>
            <person name="Ensigns S.A."/>
            <person name="Richardson P."/>
        </authorList>
    </citation>
    <scope>NUCLEOTIDE SEQUENCE [LARGE SCALE GENOMIC DNA]</scope>
    <source>
        <strain evidence="12">ATCC BAA-1158 / Py2</strain>
    </source>
</reference>
<evidence type="ECO:0000256" key="3">
    <source>
        <dbReference type="ARBA" id="ARBA00022475"/>
    </source>
</evidence>
<feature type="transmembrane region" description="Helical" evidence="9">
    <location>
        <begin position="37"/>
        <end position="57"/>
    </location>
</feature>
<dbReference type="GO" id="GO:0005304">
    <property type="term" value="F:L-valine transmembrane transporter activity"/>
    <property type="evidence" value="ECO:0007669"/>
    <property type="project" value="TreeGrafter"/>
</dbReference>
<evidence type="ECO:0000256" key="2">
    <source>
        <dbReference type="ARBA" id="ARBA00022448"/>
    </source>
</evidence>
<evidence type="ECO:0000256" key="6">
    <source>
        <dbReference type="ARBA" id="ARBA00022840"/>
    </source>
</evidence>
<name>A7IMP1_XANP2</name>
<dbReference type="CDD" id="cd06581">
    <property type="entry name" value="TM_PBP1_LivM_like"/>
    <property type="match status" value="1"/>
</dbReference>
<dbReference type="GO" id="GO:1903806">
    <property type="term" value="P:L-isoleucine import across plasma membrane"/>
    <property type="evidence" value="ECO:0007669"/>
    <property type="project" value="TreeGrafter"/>
</dbReference>
<dbReference type="PANTHER" id="PTHR45772:SF7">
    <property type="entry name" value="AMINO ACID ABC TRANSPORTER ATP-BINDING PROTEIN"/>
    <property type="match status" value="1"/>
</dbReference>
<dbReference type="InterPro" id="IPR003439">
    <property type="entry name" value="ABC_transporter-like_ATP-bd"/>
</dbReference>
<dbReference type="GO" id="GO:0015188">
    <property type="term" value="F:L-isoleucine transmembrane transporter activity"/>
    <property type="evidence" value="ECO:0007669"/>
    <property type="project" value="TreeGrafter"/>
</dbReference>
<feature type="transmembrane region" description="Helical" evidence="9">
    <location>
        <begin position="254"/>
        <end position="277"/>
    </location>
</feature>
<keyword evidence="4 9" id="KW-0812">Transmembrane</keyword>
<evidence type="ECO:0000313" key="11">
    <source>
        <dbReference type="EMBL" id="ABS69284.1"/>
    </source>
</evidence>
<dbReference type="Proteomes" id="UP000002417">
    <property type="component" value="Chromosome"/>
</dbReference>
<dbReference type="PhylomeDB" id="A7IMP1"/>
<dbReference type="PANTHER" id="PTHR45772">
    <property type="entry name" value="CONSERVED COMPONENT OF ABC TRANSPORTER FOR NATURAL AMINO ACIDS-RELATED"/>
    <property type="match status" value="1"/>
</dbReference>
<dbReference type="PROSITE" id="PS50893">
    <property type="entry name" value="ABC_TRANSPORTER_2"/>
    <property type="match status" value="1"/>
</dbReference>
<dbReference type="Pfam" id="PF12399">
    <property type="entry name" value="BCA_ABC_TP_C"/>
    <property type="match status" value="1"/>
</dbReference>
<evidence type="ECO:0000256" key="7">
    <source>
        <dbReference type="ARBA" id="ARBA00022989"/>
    </source>
</evidence>
<dbReference type="GO" id="GO:0005886">
    <property type="term" value="C:plasma membrane"/>
    <property type="evidence" value="ECO:0007669"/>
    <property type="project" value="UniProtKB-SubCell"/>
</dbReference>
<feature type="transmembrane region" description="Helical" evidence="9">
    <location>
        <begin position="215"/>
        <end position="234"/>
    </location>
</feature>
<feature type="transmembrane region" description="Helical" evidence="9">
    <location>
        <begin position="289"/>
        <end position="314"/>
    </location>
</feature>
<keyword evidence="3" id="KW-1003">Cell membrane</keyword>
<feature type="transmembrane region" description="Helical" evidence="9">
    <location>
        <begin position="64"/>
        <end position="83"/>
    </location>
</feature>
<evidence type="ECO:0000259" key="10">
    <source>
        <dbReference type="PROSITE" id="PS50893"/>
    </source>
</evidence>
<feature type="transmembrane region" description="Helical" evidence="9">
    <location>
        <begin position="163"/>
        <end position="183"/>
    </location>
</feature>
<proteinExistence type="predicted"/>
<accession>A7IMP1</accession>
<feature type="transmembrane region" description="Helical" evidence="9">
    <location>
        <begin position="116"/>
        <end position="135"/>
    </location>
</feature>
<dbReference type="GO" id="GO:1903805">
    <property type="term" value="P:L-valine import across plasma membrane"/>
    <property type="evidence" value="ECO:0007669"/>
    <property type="project" value="TreeGrafter"/>
</dbReference>
<dbReference type="GO" id="GO:0015192">
    <property type="term" value="F:L-phenylalanine transmembrane transporter activity"/>
    <property type="evidence" value="ECO:0007669"/>
    <property type="project" value="TreeGrafter"/>
</dbReference>
<evidence type="ECO:0000256" key="4">
    <source>
        <dbReference type="ARBA" id="ARBA00022692"/>
    </source>
</evidence>